<comment type="caution">
    <text evidence="6">The sequence shown here is derived from an EMBL/GenBank/DDBJ whole genome shotgun (WGS) entry which is preliminary data.</text>
</comment>
<sequence length="234" mass="25077">MSIAVDPLFGIAVTVIVYALFLWLQSRRSWVQPLLMTSAVIMIMLVVLKIPVEDYQKGGSWLSFLLGPATIALGVPIYKNAEQIRRSWRPILGGITIGALCGLLSAGLLVMWMGGSSDMAWTLMPKSATTPISMEVSRLYGGYPELTAVLTVLTGLMGSIIGPPLLRLCGITDETAIGVAIGTTSHGIGTARVLKDSEWMGAVSGFSMGLTGIWVSVLALPLHMLGFLWQIEVK</sequence>
<dbReference type="Pfam" id="PF04172">
    <property type="entry name" value="LrgB"/>
    <property type="match status" value="1"/>
</dbReference>
<evidence type="ECO:0000313" key="6">
    <source>
        <dbReference type="EMBL" id="MCJ8012115.1"/>
    </source>
</evidence>
<reference evidence="6" key="1">
    <citation type="submission" date="2022-04" db="EMBL/GenBank/DDBJ databases">
        <title>Paenibacillus mangrovi sp. nov., a novel endophytic bacterium isolated from bark of Kandelia candel.</title>
        <authorList>
            <person name="Tuo L."/>
        </authorList>
    </citation>
    <scope>NUCLEOTIDE SEQUENCE</scope>
    <source>
        <strain evidence="6">KQZ6P-2</strain>
    </source>
</reference>
<accession>A0A9X1WQI8</accession>
<evidence type="ECO:0000256" key="3">
    <source>
        <dbReference type="ARBA" id="ARBA00022989"/>
    </source>
</evidence>
<feature type="transmembrane region" description="Helical" evidence="5">
    <location>
        <begin position="90"/>
        <end position="114"/>
    </location>
</feature>
<proteinExistence type="predicted"/>
<dbReference type="RefSeq" id="WP_244724712.1">
    <property type="nucleotide sequence ID" value="NZ_JALIRP010000003.1"/>
</dbReference>
<feature type="transmembrane region" description="Helical" evidence="5">
    <location>
        <begin position="6"/>
        <end position="24"/>
    </location>
</feature>
<evidence type="ECO:0000256" key="2">
    <source>
        <dbReference type="ARBA" id="ARBA00022692"/>
    </source>
</evidence>
<dbReference type="InterPro" id="IPR007300">
    <property type="entry name" value="CidB/LrgB"/>
</dbReference>
<keyword evidence="4 5" id="KW-0472">Membrane</keyword>
<keyword evidence="7" id="KW-1185">Reference proteome</keyword>
<dbReference type="PANTHER" id="PTHR30249">
    <property type="entry name" value="PUTATIVE SEROTONIN TRANSPORTER"/>
    <property type="match status" value="1"/>
</dbReference>
<dbReference type="GO" id="GO:0016020">
    <property type="term" value="C:membrane"/>
    <property type="evidence" value="ECO:0007669"/>
    <property type="project" value="UniProtKB-SubCell"/>
</dbReference>
<keyword evidence="2 5" id="KW-0812">Transmembrane</keyword>
<dbReference type="PANTHER" id="PTHR30249:SF0">
    <property type="entry name" value="PLASTIDAL GLYCOLATE_GLYCERATE TRANSLOCATOR 1, CHLOROPLASTIC"/>
    <property type="match status" value="1"/>
</dbReference>
<comment type="subcellular location">
    <subcellularLocation>
        <location evidence="1">Membrane</location>
        <topology evidence="1">Multi-pass membrane protein</topology>
    </subcellularLocation>
</comment>
<dbReference type="Proteomes" id="UP001139347">
    <property type="component" value="Unassembled WGS sequence"/>
</dbReference>
<dbReference type="AlphaFoldDB" id="A0A9X1WQI8"/>
<evidence type="ECO:0000256" key="5">
    <source>
        <dbReference type="SAM" id="Phobius"/>
    </source>
</evidence>
<feature type="transmembrane region" description="Helical" evidence="5">
    <location>
        <begin position="206"/>
        <end position="229"/>
    </location>
</feature>
<keyword evidence="3 5" id="KW-1133">Transmembrane helix</keyword>
<evidence type="ECO:0000256" key="4">
    <source>
        <dbReference type="ARBA" id="ARBA00023136"/>
    </source>
</evidence>
<evidence type="ECO:0000256" key="1">
    <source>
        <dbReference type="ARBA" id="ARBA00004141"/>
    </source>
</evidence>
<gene>
    <name evidence="6" type="ORF">MUG84_10205</name>
</gene>
<protein>
    <submittedName>
        <fullName evidence="6">LrgB family protein</fullName>
    </submittedName>
</protein>
<organism evidence="6 7">
    <name type="scientific">Paenibacillus mangrovi</name>
    <dbReference type="NCBI Taxonomy" id="2931978"/>
    <lineage>
        <taxon>Bacteria</taxon>
        <taxon>Bacillati</taxon>
        <taxon>Bacillota</taxon>
        <taxon>Bacilli</taxon>
        <taxon>Bacillales</taxon>
        <taxon>Paenibacillaceae</taxon>
        <taxon>Paenibacillus</taxon>
    </lineage>
</organism>
<feature type="transmembrane region" description="Helical" evidence="5">
    <location>
        <begin position="31"/>
        <end position="52"/>
    </location>
</feature>
<dbReference type="EMBL" id="JALIRP010000003">
    <property type="protein sequence ID" value="MCJ8012115.1"/>
    <property type="molecule type" value="Genomic_DNA"/>
</dbReference>
<name>A0A9X1WQI8_9BACL</name>
<evidence type="ECO:0000313" key="7">
    <source>
        <dbReference type="Proteomes" id="UP001139347"/>
    </source>
</evidence>
<feature type="transmembrane region" description="Helical" evidence="5">
    <location>
        <begin position="58"/>
        <end position="78"/>
    </location>
</feature>